<dbReference type="PANTHER" id="PTHR43046:SF2">
    <property type="entry name" value="8-OXO-DGTP DIPHOSPHATASE-RELATED"/>
    <property type="match status" value="1"/>
</dbReference>
<proteinExistence type="predicted"/>
<dbReference type="InterPro" id="IPR015797">
    <property type="entry name" value="NUDIX_hydrolase-like_dom_sf"/>
</dbReference>
<keyword evidence="2" id="KW-0378">Hydrolase</keyword>
<evidence type="ECO:0000313" key="4">
    <source>
        <dbReference type="EMBL" id="TJZ76260.1"/>
    </source>
</evidence>
<organism evidence="4 5">
    <name type="scientific">Chitiniphilus eburneus</name>
    <dbReference type="NCBI Taxonomy" id="2571148"/>
    <lineage>
        <taxon>Bacteria</taxon>
        <taxon>Pseudomonadati</taxon>
        <taxon>Pseudomonadota</taxon>
        <taxon>Betaproteobacteria</taxon>
        <taxon>Neisseriales</taxon>
        <taxon>Chitinibacteraceae</taxon>
        <taxon>Chitiniphilus</taxon>
    </lineage>
</organism>
<dbReference type="Proteomes" id="UP000310016">
    <property type="component" value="Unassembled WGS sequence"/>
</dbReference>
<dbReference type="PANTHER" id="PTHR43046">
    <property type="entry name" value="GDP-MANNOSE MANNOSYL HYDROLASE"/>
    <property type="match status" value="1"/>
</dbReference>
<evidence type="ECO:0000259" key="3">
    <source>
        <dbReference type="PROSITE" id="PS51462"/>
    </source>
</evidence>
<dbReference type="OrthoDB" id="5511555at2"/>
<gene>
    <name evidence="4" type="ORF">FAZ21_05650</name>
</gene>
<evidence type="ECO:0000256" key="1">
    <source>
        <dbReference type="ARBA" id="ARBA00001946"/>
    </source>
</evidence>
<dbReference type="InterPro" id="IPR020084">
    <property type="entry name" value="NUDIX_hydrolase_CS"/>
</dbReference>
<keyword evidence="5" id="KW-1185">Reference proteome</keyword>
<protein>
    <submittedName>
        <fullName evidence="4">NUDIX domain-containing protein</fullName>
    </submittedName>
</protein>
<dbReference type="CDD" id="cd04690">
    <property type="entry name" value="NUDIX_Hydrolase"/>
    <property type="match status" value="1"/>
</dbReference>
<sequence>MLPIEVVTLVTLHQGRLLTVRKRGTAHFMLPGGKPESGEAPLAGLLRELREELGCGVQAGTLRELGRFSAQAANEPGRTVNATVYTGVLDAPPRLAAEIEALAWIDPAQPDVTLAPLLRDHVLPALRQRG</sequence>
<evidence type="ECO:0000313" key="5">
    <source>
        <dbReference type="Proteomes" id="UP000310016"/>
    </source>
</evidence>
<dbReference type="Pfam" id="PF00293">
    <property type="entry name" value="NUDIX"/>
    <property type="match status" value="1"/>
</dbReference>
<dbReference type="GO" id="GO:0016787">
    <property type="term" value="F:hydrolase activity"/>
    <property type="evidence" value="ECO:0007669"/>
    <property type="project" value="UniProtKB-KW"/>
</dbReference>
<comment type="cofactor">
    <cofactor evidence="1">
        <name>Mg(2+)</name>
        <dbReference type="ChEBI" id="CHEBI:18420"/>
    </cofactor>
</comment>
<comment type="caution">
    <text evidence="4">The sequence shown here is derived from an EMBL/GenBank/DDBJ whole genome shotgun (WGS) entry which is preliminary data.</text>
</comment>
<dbReference type="InterPro" id="IPR000086">
    <property type="entry name" value="NUDIX_hydrolase_dom"/>
</dbReference>
<feature type="domain" description="Nudix hydrolase" evidence="3">
    <location>
        <begin position="1"/>
        <end position="128"/>
    </location>
</feature>
<dbReference type="AlphaFoldDB" id="A0A4U0Q654"/>
<dbReference type="SUPFAM" id="SSF55811">
    <property type="entry name" value="Nudix"/>
    <property type="match status" value="1"/>
</dbReference>
<dbReference type="EMBL" id="SUMF01000003">
    <property type="protein sequence ID" value="TJZ76260.1"/>
    <property type="molecule type" value="Genomic_DNA"/>
</dbReference>
<evidence type="ECO:0000256" key="2">
    <source>
        <dbReference type="ARBA" id="ARBA00022801"/>
    </source>
</evidence>
<dbReference type="PROSITE" id="PS51462">
    <property type="entry name" value="NUDIX"/>
    <property type="match status" value="1"/>
</dbReference>
<dbReference type="Gene3D" id="3.90.79.10">
    <property type="entry name" value="Nucleoside Triphosphate Pyrophosphohydrolase"/>
    <property type="match status" value="1"/>
</dbReference>
<reference evidence="4 5" key="1">
    <citation type="submission" date="2019-04" db="EMBL/GenBank/DDBJ databases">
        <title>Chitiniphilus eburnea sp. nov., a novel chitinolytic bacterium isolated from aquaculture sludge.</title>
        <authorList>
            <person name="Sheng M."/>
        </authorList>
    </citation>
    <scope>NUCLEOTIDE SEQUENCE [LARGE SCALE GENOMIC DNA]</scope>
    <source>
        <strain evidence="4 5">HX-2-15</strain>
    </source>
</reference>
<dbReference type="PROSITE" id="PS00893">
    <property type="entry name" value="NUDIX_BOX"/>
    <property type="match status" value="1"/>
</dbReference>
<accession>A0A4U0Q654</accession>
<name>A0A4U0Q654_9NEIS</name>
<dbReference type="RefSeq" id="WP_136772310.1">
    <property type="nucleotide sequence ID" value="NZ_CP156074.1"/>
</dbReference>